<feature type="domain" description="Glycosyltransferase 2-like" evidence="2">
    <location>
        <begin position="5"/>
        <end position="119"/>
    </location>
</feature>
<dbReference type="GO" id="GO:0016758">
    <property type="term" value="F:hexosyltransferase activity"/>
    <property type="evidence" value="ECO:0007669"/>
    <property type="project" value="UniProtKB-ARBA"/>
</dbReference>
<feature type="transmembrane region" description="Helical" evidence="1">
    <location>
        <begin position="243"/>
        <end position="265"/>
    </location>
</feature>
<evidence type="ECO:0000256" key="1">
    <source>
        <dbReference type="SAM" id="Phobius"/>
    </source>
</evidence>
<keyword evidence="1" id="KW-0812">Transmembrane</keyword>
<accession>A0AA37JZW7</accession>
<dbReference type="EMBL" id="BQNL01000001">
    <property type="protein sequence ID" value="GKH14458.1"/>
    <property type="molecule type" value="Genomic_DNA"/>
</dbReference>
<sequence>MINYSIIIPHKNIPDLLQRCLDSIPRRDDIQIIIVDDNSNPQKVDFENFPGLGDPCVEVYFTKEGKGAGYARNVGLKYAKGKWLFFADSDDTYTSSFSKFLTDSKDLVADVVYFKANLINNDVSKSPFFLMNYYITQYLYHGGALSDVKFGAWEPWNKMISRQLVVQNNILFDEIPSSNDKMFSLKVGEFAERVIVIEQYLYNYILRKNSIIHNRNSNRLFYSLSTSINQNILYKRVGYKRCVFIPFLILSNITLLTSRTFYLYLNYLCDFRINPFEGFFDFFIYQMWIRYKNK</sequence>
<protein>
    <submittedName>
        <fullName evidence="3">Glycosyl transferase</fullName>
    </submittedName>
</protein>
<dbReference type="PANTHER" id="PTHR22916">
    <property type="entry name" value="GLYCOSYLTRANSFERASE"/>
    <property type="match status" value="1"/>
</dbReference>
<dbReference type="AlphaFoldDB" id="A0AA37JZW7"/>
<keyword evidence="1" id="KW-0472">Membrane</keyword>
<dbReference type="CDD" id="cd00761">
    <property type="entry name" value="Glyco_tranf_GTA_type"/>
    <property type="match status" value="1"/>
</dbReference>
<organism evidence="3 4">
    <name type="scientific">Bacteroides uniformis</name>
    <dbReference type="NCBI Taxonomy" id="820"/>
    <lineage>
        <taxon>Bacteria</taxon>
        <taxon>Pseudomonadati</taxon>
        <taxon>Bacteroidota</taxon>
        <taxon>Bacteroidia</taxon>
        <taxon>Bacteroidales</taxon>
        <taxon>Bacteroidaceae</taxon>
        <taxon>Bacteroides</taxon>
    </lineage>
</organism>
<evidence type="ECO:0000259" key="2">
    <source>
        <dbReference type="Pfam" id="PF00535"/>
    </source>
</evidence>
<dbReference type="InterPro" id="IPR001173">
    <property type="entry name" value="Glyco_trans_2-like"/>
</dbReference>
<keyword evidence="1" id="KW-1133">Transmembrane helix</keyword>
<reference evidence="3" key="1">
    <citation type="submission" date="2022-01" db="EMBL/GenBank/DDBJ databases">
        <title>Novel bile acid biosynthetic pathways are enriched in the microbiome of centenarians.</title>
        <authorList>
            <person name="Sato Y."/>
            <person name="Atarashi K."/>
            <person name="Plichta R.D."/>
            <person name="Arai Y."/>
            <person name="Sasajima S."/>
            <person name="Kearney M.S."/>
            <person name="Suda W."/>
            <person name="Takeshita K."/>
            <person name="Sasaki T."/>
            <person name="Okamoto S."/>
            <person name="Skelly N.A."/>
            <person name="Okamura Y."/>
            <person name="Vlamakis H."/>
            <person name="Li Y."/>
            <person name="Tanoue T."/>
            <person name="Takei H."/>
            <person name="Nittono H."/>
            <person name="Narushima S."/>
            <person name="Irie J."/>
            <person name="Itoh H."/>
            <person name="Moriya K."/>
            <person name="Sugiura Y."/>
            <person name="Suematsu M."/>
            <person name="Moritoki N."/>
            <person name="Shibata S."/>
            <person name="Littman R.D."/>
            <person name="Fischbach A.M."/>
            <person name="Uwamino Y."/>
            <person name="Inoue T."/>
            <person name="Honda A."/>
            <person name="Hattori M."/>
            <person name="Murai T."/>
            <person name="Xavier J.R."/>
            <person name="Hirose N."/>
            <person name="Honda K."/>
        </authorList>
    </citation>
    <scope>NUCLEOTIDE SEQUENCE</scope>
    <source>
        <strain evidence="3">CE91-St12</strain>
    </source>
</reference>
<evidence type="ECO:0000313" key="4">
    <source>
        <dbReference type="Proteomes" id="UP001055048"/>
    </source>
</evidence>
<proteinExistence type="predicted"/>
<dbReference type="SUPFAM" id="SSF53448">
    <property type="entry name" value="Nucleotide-diphospho-sugar transferases"/>
    <property type="match status" value="1"/>
</dbReference>
<name>A0AA37JZW7_BACUN</name>
<comment type="caution">
    <text evidence="3">The sequence shown here is derived from an EMBL/GenBank/DDBJ whole genome shotgun (WGS) entry which is preliminary data.</text>
</comment>
<gene>
    <name evidence="3" type="ORF">CE91St12_26680</name>
</gene>
<dbReference type="Gene3D" id="3.90.550.10">
    <property type="entry name" value="Spore Coat Polysaccharide Biosynthesis Protein SpsA, Chain A"/>
    <property type="match status" value="1"/>
</dbReference>
<dbReference type="Proteomes" id="UP001055048">
    <property type="component" value="Unassembled WGS sequence"/>
</dbReference>
<evidence type="ECO:0000313" key="3">
    <source>
        <dbReference type="EMBL" id="GKH14458.1"/>
    </source>
</evidence>
<dbReference type="RefSeq" id="WP_244074676.1">
    <property type="nucleotide sequence ID" value="NZ_BQNL01000001.1"/>
</dbReference>
<dbReference type="Pfam" id="PF00535">
    <property type="entry name" value="Glycos_transf_2"/>
    <property type="match status" value="1"/>
</dbReference>
<dbReference type="PANTHER" id="PTHR22916:SF3">
    <property type="entry name" value="UDP-GLCNAC:BETAGAL BETA-1,3-N-ACETYLGLUCOSAMINYLTRANSFERASE-LIKE PROTEIN 1"/>
    <property type="match status" value="1"/>
</dbReference>
<keyword evidence="3" id="KW-0808">Transferase</keyword>
<dbReference type="InterPro" id="IPR029044">
    <property type="entry name" value="Nucleotide-diphossugar_trans"/>
</dbReference>